<comment type="caution">
    <text evidence="3">The sequence shown here is derived from an EMBL/GenBank/DDBJ whole genome shotgun (WGS) entry which is preliminary data.</text>
</comment>
<protein>
    <recommendedName>
        <fullName evidence="2">Glycosyl transferase family 1 domain-containing protein</fullName>
    </recommendedName>
</protein>
<organism evidence="3 4">
    <name type="scientific">Halosaccharopolyspora lacisalsi</name>
    <dbReference type="NCBI Taxonomy" id="1000566"/>
    <lineage>
        <taxon>Bacteria</taxon>
        <taxon>Bacillati</taxon>
        <taxon>Actinomycetota</taxon>
        <taxon>Actinomycetes</taxon>
        <taxon>Pseudonocardiales</taxon>
        <taxon>Pseudonocardiaceae</taxon>
        <taxon>Halosaccharopolyspora</taxon>
    </lineage>
</organism>
<name>A0A839E072_9PSEU</name>
<gene>
    <name evidence="3" type="ORF">FHX42_002208</name>
</gene>
<evidence type="ECO:0000259" key="2">
    <source>
        <dbReference type="Pfam" id="PF00534"/>
    </source>
</evidence>
<accession>A0A839E072</accession>
<dbReference type="Proteomes" id="UP000569329">
    <property type="component" value="Unassembled WGS sequence"/>
</dbReference>
<dbReference type="SUPFAM" id="SSF53756">
    <property type="entry name" value="UDP-Glycosyltransferase/glycogen phosphorylase"/>
    <property type="match status" value="1"/>
</dbReference>
<dbReference type="Gene3D" id="3.40.50.2000">
    <property type="entry name" value="Glycogen Phosphorylase B"/>
    <property type="match status" value="1"/>
</dbReference>
<dbReference type="InterPro" id="IPR001296">
    <property type="entry name" value="Glyco_trans_1"/>
</dbReference>
<keyword evidence="4" id="KW-1185">Reference proteome</keyword>
<sequence>MRVLFWHVHGAWSTSFVHGEHTYFVPVTPNRDADGRGRARTYPWPSNAVEVTPDELRGTEVDVVVLQRPHETELTEKWLGRRPGVDVPAVFVEHDTPRGEVAGTRHPLADRADIPIVHVTHFNEMFWDCGRAPRTVIEHGVVDPGHGYTGELDRAGVVINDPVRRERVTGADLLPSLARAAPLDVYGMRVREVPEHYGLSRDRVAVHEDLPQRRMHAELARRRVYVHPFRWTSLGLSLVEAMHLGMPVVALAATEAVEAVPPEAGVVSTRLDVLTRAVREYLADADRADEAGRAARAAALERYSLRRFLTAWDGLLQEVTA</sequence>
<evidence type="ECO:0000256" key="1">
    <source>
        <dbReference type="ARBA" id="ARBA00022679"/>
    </source>
</evidence>
<dbReference type="GO" id="GO:0016757">
    <property type="term" value="F:glycosyltransferase activity"/>
    <property type="evidence" value="ECO:0007669"/>
    <property type="project" value="InterPro"/>
</dbReference>
<dbReference type="EMBL" id="JACGWZ010000002">
    <property type="protein sequence ID" value="MBA8824861.1"/>
    <property type="molecule type" value="Genomic_DNA"/>
</dbReference>
<dbReference type="Pfam" id="PF00534">
    <property type="entry name" value="Glycos_transf_1"/>
    <property type="match status" value="1"/>
</dbReference>
<dbReference type="RefSeq" id="WP_182544053.1">
    <property type="nucleotide sequence ID" value="NZ_JACGWZ010000002.1"/>
</dbReference>
<proteinExistence type="predicted"/>
<feature type="domain" description="Glycosyl transferase family 1" evidence="2">
    <location>
        <begin position="201"/>
        <end position="296"/>
    </location>
</feature>
<evidence type="ECO:0000313" key="4">
    <source>
        <dbReference type="Proteomes" id="UP000569329"/>
    </source>
</evidence>
<evidence type="ECO:0000313" key="3">
    <source>
        <dbReference type="EMBL" id="MBA8824861.1"/>
    </source>
</evidence>
<keyword evidence="1" id="KW-0808">Transferase</keyword>
<dbReference type="AlphaFoldDB" id="A0A839E072"/>
<reference evidence="3 4" key="1">
    <citation type="submission" date="2020-07" db="EMBL/GenBank/DDBJ databases">
        <title>Sequencing the genomes of 1000 actinobacteria strains.</title>
        <authorList>
            <person name="Klenk H.-P."/>
        </authorList>
    </citation>
    <scope>NUCLEOTIDE SEQUENCE [LARGE SCALE GENOMIC DNA]</scope>
    <source>
        <strain evidence="3 4">DSM 45975</strain>
    </source>
</reference>